<feature type="compositionally biased region" description="Basic and acidic residues" evidence="1">
    <location>
        <begin position="368"/>
        <end position="377"/>
    </location>
</feature>
<accession>A0ABQ5CH74</accession>
<dbReference type="Proteomes" id="UP001151760">
    <property type="component" value="Unassembled WGS sequence"/>
</dbReference>
<feature type="compositionally biased region" description="Basic residues" evidence="1">
    <location>
        <begin position="243"/>
        <end position="256"/>
    </location>
</feature>
<evidence type="ECO:0000313" key="3">
    <source>
        <dbReference type="Proteomes" id="UP001151760"/>
    </source>
</evidence>
<comment type="caution">
    <text evidence="2">The sequence shown here is derived from an EMBL/GenBank/DDBJ whole genome shotgun (WGS) entry which is preliminary data.</text>
</comment>
<organism evidence="2 3">
    <name type="scientific">Tanacetum coccineum</name>
    <dbReference type="NCBI Taxonomy" id="301880"/>
    <lineage>
        <taxon>Eukaryota</taxon>
        <taxon>Viridiplantae</taxon>
        <taxon>Streptophyta</taxon>
        <taxon>Embryophyta</taxon>
        <taxon>Tracheophyta</taxon>
        <taxon>Spermatophyta</taxon>
        <taxon>Magnoliopsida</taxon>
        <taxon>eudicotyledons</taxon>
        <taxon>Gunneridae</taxon>
        <taxon>Pentapetalae</taxon>
        <taxon>asterids</taxon>
        <taxon>campanulids</taxon>
        <taxon>Asterales</taxon>
        <taxon>Asteraceae</taxon>
        <taxon>Asteroideae</taxon>
        <taxon>Anthemideae</taxon>
        <taxon>Anthemidinae</taxon>
        <taxon>Tanacetum</taxon>
    </lineage>
</organism>
<feature type="region of interest" description="Disordered" evidence="1">
    <location>
        <begin position="292"/>
        <end position="400"/>
    </location>
</feature>
<feature type="region of interest" description="Disordered" evidence="1">
    <location>
        <begin position="202"/>
        <end position="256"/>
    </location>
</feature>
<reference evidence="2" key="2">
    <citation type="submission" date="2022-01" db="EMBL/GenBank/DDBJ databases">
        <authorList>
            <person name="Yamashiro T."/>
            <person name="Shiraishi A."/>
            <person name="Satake H."/>
            <person name="Nakayama K."/>
        </authorList>
    </citation>
    <scope>NUCLEOTIDE SEQUENCE</scope>
</reference>
<protein>
    <submittedName>
        <fullName evidence="2">Uncharacterized protein</fullName>
    </submittedName>
</protein>
<reference evidence="2" key="1">
    <citation type="journal article" date="2022" name="Int. J. Mol. Sci.">
        <title>Draft Genome of Tanacetum Coccineum: Genomic Comparison of Closely Related Tanacetum-Family Plants.</title>
        <authorList>
            <person name="Yamashiro T."/>
            <person name="Shiraishi A."/>
            <person name="Nakayama K."/>
            <person name="Satake H."/>
        </authorList>
    </citation>
    <scope>NUCLEOTIDE SEQUENCE</scope>
</reference>
<feature type="compositionally biased region" description="Polar residues" evidence="1">
    <location>
        <begin position="318"/>
        <end position="327"/>
    </location>
</feature>
<evidence type="ECO:0000313" key="2">
    <source>
        <dbReference type="EMBL" id="GJT26415.1"/>
    </source>
</evidence>
<dbReference type="EMBL" id="BQNB010014291">
    <property type="protein sequence ID" value="GJT26415.1"/>
    <property type="molecule type" value="Genomic_DNA"/>
</dbReference>
<name>A0ABQ5CH74_9ASTR</name>
<sequence length="429" mass="47759">MFVFLVNTPLQNTIAEQNVPNQPPTRTNEQIIPRSQWLTIEKSNLLFNAQKIQKNPSFGYQWNILTITPVIPAQPFELPPSGNTVIDFVNELGYPEPVEIVSNIRVNYVYQPWRAILTLINQCLTGKTSGQCQNRHPVRKCCGYRHQTNVDHAEDSLWEEFSQGIRYFSLKSKSHSPSLKHPRESTPLSSFFMDGFPRKTSRKCMRGGSVGEVHLATRRTPPKKPTTTTPVKPSKPAPTPTKKPSKHKLPQKVRKGKPTFQLVDEAQQESIPQKEADDPDLEMAKKMSFGSASWIKGEGGNKKRGGTVRGVTIRDPISKTTPKTARSSRPGKRPLRDQSPHDSKTGPSSHPEDDTSEKVIHESSSTSDSEHGTEVKQEAAALKVTRSSAEGPGLDQNSRDISITCVSLLGPKPEHMDDEFLADAYPKVS</sequence>
<evidence type="ECO:0000256" key="1">
    <source>
        <dbReference type="SAM" id="MobiDB-lite"/>
    </source>
</evidence>
<gene>
    <name evidence="2" type="ORF">Tco_0906690</name>
</gene>
<keyword evidence="3" id="KW-1185">Reference proteome</keyword>
<proteinExistence type="predicted"/>
<feature type="compositionally biased region" description="Basic and acidic residues" evidence="1">
    <location>
        <begin position="334"/>
        <end position="361"/>
    </location>
</feature>